<feature type="region of interest" description="Disordered" evidence="1">
    <location>
        <begin position="1"/>
        <end position="50"/>
    </location>
</feature>
<organism evidence="3 4">
    <name type="scientific">Canna indica</name>
    <name type="common">Indian-shot</name>
    <dbReference type="NCBI Taxonomy" id="4628"/>
    <lineage>
        <taxon>Eukaryota</taxon>
        <taxon>Viridiplantae</taxon>
        <taxon>Streptophyta</taxon>
        <taxon>Embryophyta</taxon>
        <taxon>Tracheophyta</taxon>
        <taxon>Spermatophyta</taxon>
        <taxon>Magnoliopsida</taxon>
        <taxon>Liliopsida</taxon>
        <taxon>Zingiberales</taxon>
        <taxon>Cannaceae</taxon>
        <taxon>Canna</taxon>
    </lineage>
</organism>
<proteinExistence type="predicted"/>
<sequence length="291" mass="32096">MTASPPQAASAPPTHRLPYFVSAPDEQTSDEYLREVDPPTATAREPLELGDEAGVHADVALVDDDAERCKHVPVEPEWEEDDIYITCRKDAMKIMRSATKHSRTASNAYYKGEHICAHQLSMRAKEERMVADNLNDKILESGCGAKLWWPCAFQSWMFDKWRKWAAVKMSVVLEQGGSSTDPALSLVDRNAPPTNLRRSPRLMGKVNSGGPSLDRAIKRKELRLSALSPNVAKIGIYPESSTPDPSSKANADLSSLDSKDLMARLGKLGFKDVDESACELLRNEQGMVGSL</sequence>
<protein>
    <recommendedName>
        <fullName evidence="2">DUF1771 domain-containing protein</fullName>
    </recommendedName>
</protein>
<evidence type="ECO:0000313" key="4">
    <source>
        <dbReference type="Proteomes" id="UP001327560"/>
    </source>
</evidence>
<feature type="domain" description="DUF1771" evidence="2">
    <location>
        <begin position="84"/>
        <end position="137"/>
    </location>
</feature>
<dbReference type="AlphaFoldDB" id="A0AAQ3JXT0"/>
<dbReference type="PANTHER" id="PTHR47812">
    <property type="entry name" value="SMR (SMALL MUTS RELATED) DOMAIN-CONTAINING PROTEIN"/>
    <property type="match status" value="1"/>
</dbReference>
<reference evidence="3 4" key="1">
    <citation type="submission" date="2023-10" db="EMBL/GenBank/DDBJ databases">
        <title>Chromosome-scale genome assembly provides insights into flower coloration mechanisms of Canna indica.</title>
        <authorList>
            <person name="Li C."/>
        </authorList>
    </citation>
    <scope>NUCLEOTIDE SEQUENCE [LARGE SCALE GENOMIC DNA]</scope>
    <source>
        <tissue evidence="3">Flower</tissue>
    </source>
</reference>
<gene>
    <name evidence="3" type="ORF">Cni_G07024</name>
</gene>
<dbReference type="InterPro" id="IPR013899">
    <property type="entry name" value="DUF1771"/>
</dbReference>
<evidence type="ECO:0000313" key="3">
    <source>
        <dbReference type="EMBL" id="WOK98314.1"/>
    </source>
</evidence>
<dbReference type="Pfam" id="PF08590">
    <property type="entry name" value="DUF1771"/>
    <property type="match status" value="1"/>
</dbReference>
<keyword evidence="4" id="KW-1185">Reference proteome</keyword>
<dbReference type="Proteomes" id="UP001327560">
    <property type="component" value="Chromosome 2"/>
</dbReference>
<feature type="compositionally biased region" description="Low complexity" evidence="1">
    <location>
        <begin position="1"/>
        <end position="13"/>
    </location>
</feature>
<evidence type="ECO:0000256" key="1">
    <source>
        <dbReference type="SAM" id="MobiDB-lite"/>
    </source>
</evidence>
<dbReference type="EMBL" id="CP136891">
    <property type="protein sequence ID" value="WOK98314.1"/>
    <property type="molecule type" value="Genomic_DNA"/>
</dbReference>
<dbReference type="PANTHER" id="PTHR47812:SF2">
    <property type="entry name" value="SMR (SMALL MUTS RELATED) DOMAIN-CONTAINING PROTEIN"/>
    <property type="match status" value="1"/>
</dbReference>
<evidence type="ECO:0000259" key="2">
    <source>
        <dbReference type="Pfam" id="PF08590"/>
    </source>
</evidence>
<accession>A0AAQ3JXT0</accession>
<name>A0AAQ3JXT0_9LILI</name>